<feature type="compositionally biased region" description="Basic and acidic residues" evidence="4">
    <location>
        <begin position="3086"/>
        <end position="3101"/>
    </location>
</feature>
<feature type="compositionally biased region" description="Low complexity" evidence="4">
    <location>
        <begin position="889"/>
        <end position="913"/>
    </location>
</feature>
<keyword evidence="5" id="KW-1133">Transmembrane helix</keyword>
<sequence length="3311" mass="393782">MIKKGSESNRALRKKLNNDVTNILLLFEKVQEWADLSNILQKLYLTIEKYEVFLDISSKFLLFRRLSQCLNPMLPSGVHSKALIIYGSIFKKVEKTYFMDNIHILCSGIFEFMLHCTISLKTIYFKNIKSILNLRENIHMFTYALLLSLFNVVDSDNNILLYIYSINNYIGENIFFNNLWLLLLRHSEIRTNVLNFLETSFSPQIYLLSKERIRTLLPYKDELVLSSLIFSLNDKNILNQRITLSLLINNFPLYDVQVDLSLSQNLNNASRVGFNKGGQIINKNNITSYNDNLRQNVSNIRIKDGNINVKRNICSQFSESFSTSHFNNNNNDKIQKNTSFENGKKKENIINNEFPKRGIFNINEIDKNEKEYINTKIVNGKSYKKNLNKTYCEENKYDSPNSILFNEISKKIIIRNVMFLLHKSDMGLNRRIFKYLYMYENNDDKHIKDNINLESYKIYYETIIDILENKFNDNPIDILEVLFILFKNTDYININKYIMEKIFLYLLKFFYKNRDNSNINEYFKKILNIELISFETITNIFMCTFHYLKNDEELFKNNINAYIKKFINLLNIMTYFLEYIQEINKKFYFYFVFVFSTTLLIFVNFLNNKLINMIQNHLSMNLFNDYHQFLNFIRLIPGKDAALCYFHFFVIKYNNFYLQKTLFLIITGILFKEMAIHDIGVVNCFANELSNENNQNFENNFNYRYNVDKSNNIIQSSYENCRSDIYKNSKHELSNSMINIKNNAENFDNIKEMKRNNPNCELNVKNQNSKIEKSFEWDEKLKYVFKKYISKLKYNLIDAIIKNKEFHFFTNNYEYIIFLFFNYHILIEKDKINDSCSFFLINILKNCNKENTNKFYFWAYLFLNIIRINFNKIVLLNYREIKTEEKKTSQNSTNSNQSNNISIPTNNNNPNQIKGKNKQVNKAYSNDKNNGQIEREISFNYDKNYEDDNFIINQIEKNKERKFSINELDNIKEYMIYDSFKNNEMKNLFDDLIKYNGRNGSSSIYFSSFRNYFSNVKSGVLFNRNFVANILIYSNKLVKYIFNYIKILKHNKCFIKLFFDINYMYNFCHNHYCLNILRQSLKTKDSDKLMHNTKIILEYIINNKISDFHIIHSNFYNLTHNLFKLYQKRNILINFYIAKFLKSNKKNIPYIFDHIIISMFELITCIEQIFDKEEVENSKMAIYKNRDDNNEPMDKYDIKNKNISRCSFVNNDHIFGNEYENRNQTDYRNEKIGYQNNFYYSNIENREKFDKESIPNKIKNRQNIPCDIRKNYEIVLNKLKCRFDYLNFFFCNIENFMLWLYQHKISKNIYNYREKIILKNYEENINIIVCCICTEGNISSLYFRNYLDVFFILFLKILYINERIQDVNNLDSNINLKSNKTNEHNEINYYSDNNKLNKKQKKNNKILFKQNKLLEFKRDVIELINKIFNLNENKHFEYNKILYIYYKETIHHFLFLFYYFTIKKYYILQIQLIRFIRYVLFRYENNGEKLVIYGFLPSILTTGIGNKIVLKDEDKESIKMKENKLSTKYTNYDEFIIASNNYFDIINANNEKIKNDVFIFSVLRKSMTIILNTNEKVIYKEVLKSIIYLIENIITERSVKTYYLTVFFLDLLYIIKIEDKKKKKNIFFIKKFCQFLLEIFKLIYKDELLSENKNEIKQEYKYDYNSISIEEIENSLMENKVPIQPFCVIFSIKTDDKYLNMQHINISTLFSVIFNLYVFLKKRLNYYYKNDKDLINCDENKNISINNNSSIYNYNNSSIYNYNNSSIYNYNNSSIYNEVNSEHNNPENYNKDLNHNIFDRDESMDKGNDNSVFTFSYDIDPKKYKSNFQNNKVYQTNDLMNDALKEENLQYNSMEKENINYDKINNNVKENKFFDKHDDANFDKNIIYNNNTNKEINIIYDDNSVNNFKIKKKLYEYDNMEYTSWKGKHNEYNYENNKNYEQNEEDTYKTRNNDKRIDDCYYKEEKEIQSYYDKKNTSGNFLINEYDLSVNDNPKQVQGNKVDLIYERKHSNSYQFCEKNIFNASQNGVDNENSYTDKNYLIKSVHYNSDWNNNKMLGDRDGNRNCNNLSKYNNGYISSLKKKNKKISLLKVCLINIISISKITYFITRNEFLFISNLYSLFKRNIPNYKSDNGNDNGNDNVNDNDAGGVDKEYDVVNIQDDDCEKKKYKTKIEASKYSGSEQSSIDGNGTFDEDDIVKRDKNMLKKLKNMKKHGKKENKIFLKKLNKKKKKKHIYENKKLSLFLLLLTEFNEDILVKILEDIVNYYEKYKNKININTFMYFLFNIYLNICQLSQKIINCFVDILFLLIKKITLNSQNVMSSIWFLYILFIIEKNHAYLFNDKLQKKIIIEQINIVIQISLYSYYAKNIKNNYNIQLPLPSFVYPFNIYYIKNNSNLDINKYFRKKNETSKFINLNDNDEIKKIIHNYSSKSIESHFNINDYSEIAAINSLAFLLMCFYHAVNVKNAEESQNEFDNNLHNKNEVKKNNGNNTIGNNNNNTNNNNNNNNNLVSISNNTHSGANRQINSGNNNLNNINHNYYNNNLINGYSNNNNFVGIGVKSFITESAINLFYENFGKYISLLYNNNIQNVFYRYPFFLIINFLLDYNYNCRYYIKKIISDLYYCISNLDIRCTQALSNIFKKINEANIDDLLLPPTSSIFSLKFNIINSRINYINKLSLIILSGSWNFYLNYLPKIAENISEYLKYCTDLKLYREILILICSIIIRNDENEIYIIIPTFISLILQIYHVERIKYKIAIENLKNVDKNDDNYIYDFNTYDNSDVLCLLRTLLIIINILVKRNVNFINFYSWIFFKDISIKKNTFSTHKDMGNYITPAVYNKAINNMIKNHISIQNSHNIIEPDTSSSEYNINKSVETNGITTINYTKEGVVIVDESIPNANSPQIEKDIKPDIDISKKNEMPKNSMKQKKKNNMITIFLNYTEEKIYNYHLMANNKKIKNNNNTNNNSINITSNVNNNIGSNIPSMLSSQYTMKKNLITNKNKNDESKFVAFLDIIEQVYGHHSSAKRPSQDDSINEEGNNENSQIVTNKDENNLSNSDYTEDNDSIEMGHALTSSSDNSNTSCSGYKEKYKQNDDNEKSINIDEPFDTQNLYYNNEIKNKSYCDHYLNEYIDDEKYKSINDETSSNYNLSTSSGNSTSSIFSNPLIKNNTILPDTSGDEIINNNINLDNTNAMESALDIENIDKDSNSDIYNHPTKNWNNAKCLTNYDIHDILKHTKKKKKKISIHSNTNIPFVLVYLAKKIKINFYKYSMKKSKDETLILLKELNPVENDINDLFLEVNLNAIYSDLLIN</sequence>
<keyword evidence="1" id="KW-0813">Transport</keyword>
<protein>
    <recommendedName>
        <fullName evidence="6">DOP1 N-terminal domain-containing protein</fullName>
    </recommendedName>
</protein>
<organism evidence="7 8">
    <name type="scientific">Plasmodium berghei</name>
    <dbReference type="NCBI Taxonomy" id="5821"/>
    <lineage>
        <taxon>Eukaryota</taxon>
        <taxon>Sar</taxon>
        <taxon>Alveolata</taxon>
        <taxon>Apicomplexa</taxon>
        <taxon>Aconoidasida</taxon>
        <taxon>Haemosporida</taxon>
        <taxon>Plasmodiidae</taxon>
        <taxon>Plasmodium</taxon>
        <taxon>Plasmodium (Vinckeia)</taxon>
    </lineage>
</organism>
<feature type="region of interest" description="Disordered" evidence="4">
    <location>
        <begin position="2130"/>
        <end position="2150"/>
    </location>
</feature>
<feature type="compositionally biased region" description="Low complexity" evidence="4">
    <location>
        <begin position="2487"/>
        <end position="2516"/>
    </location>
</feature>
<dbReference type="PANTHER" id="PTHR14042:SF24">
    <property type="entry name" value="PROTEIN DOPEY-1 HOMOLOG"/>
    <property type="match status" value="1"/>
</dbReference>
<proteinExistence type="inferred from homology"/>
<comment type="similarity">
    <text evidence="3">Belongs to the DOP1 family.</text>
</comment>
<feature type="region of interest" description="Disordered" evidence="4">
    <location>
        <begin position="886"/>
        <end position="915"/>
    </location>
</feature>
<dbReference type="InterPro" id="IPR040314">
    <property type="entry name" value="DOP1"/>
</dbReference>
<feature type="compositionally biased region" description="Low complexity" evidence="4">
    <location>
        <begin position="2132"/>
        <end position="2148"/>
    </location>
</feature>
<dbReference type="GO" id="GO:0015031">
    <property type="term" value="P:protein transport"/>
    <property type="evidence" value="ECO:0007669"/>
    <property type="project" value="UniProtKB-KW"/>
</dbReference>
<dbReference type="GO" id="GO:0005768">
    <property type="term" value="C:endosome"/>
    <property type="evidence" value="ECO:0007669"/>
    <property type="project" value="TreeGrafter"/>
</dbReference>
<evidence type="ECO:0000256" key="3">
    <source>
        <dbReference type="ARBA" id="ARBA00046326"/>
    </source>
</evidence>
<dbReference type="VEuPathDB" id="PlasmoDB:PBANKA_0404000"/>
<gene>
    <name evidence="7" type="ORF">PBK173_000054200</name>
</gene>
<feature type="region of interest" description="Disordered" evidence="4">
    <location>
        <begin position="3022"/>
        <end position="3102"/>
    </location>
</feature>
<dbReference type="GO" id="GO:0005802">
    <property type="term" value="C:trans-Golgi network"/>
    <property type="evidence" value="ECO:0007669"/>
    <property type="project" value="TreeGrafter"/>
</dbReference>
<keyword evidence="2" id="KW-0653">Protein transport</keyword>
<keyword evidence="5" id="KW-0812">Transmembrane</keyword>
<keyword evidence="5" id="KW-0472">Membrane</keyword>
<dbReference type="EMBL" id="LT160024">
    <property type="protein sequence ID" value="CXH99917.1"/>
    <property type="molecule type" value="Genomic_DNA"/>
</dbReference>
<accession>A0A113QVS4</accession>
<evidence type="ECO:0000256" key="4">
    <source>
        <dbReference type="SAM" id="MobiDB-lite"/>
    </source>
</evidence>
<reference evidence="7 8" key="1">
    <citation type="submission" date="2016-02" db="EMBL/GenBank/DDBJ databases">
        <authorList>
            <consortium name="Pathogen Informatics"/>
        </authorList>
    </citation>
    <scope>NUCLEOTIDE SEQUENCE [LARGE SCALE GENOMIC DNA]</scope>
    <source>
        <strain evidence="7 8">K173</strain>
    </source>
</reference>
<evidence type="ECO:0000259" key="6">
    <source>
        <dbReference type="Pfam" id="PF04118"/>
    </source>
</evidence>
<dbReference type="Proteomes" id="UP000069549">
    <property type="component" value="Chromosome 4"/>
</dbReference>
<evidence type="ECO:0000313" key="8">
    <source>
        <dbReference type="Proteomes" id="UP000069549"/>
    </source>
</evidence>
<dbReference type="PANTHER" id="PTHR14042">
    <property type="entry name" value="DOPEY-RELATED"/>
    <property type="match status" value="1"/>
</dbReference>
<dbReference type="Pfam" id="PF04118">
    <property type="entry name" value="Dopey_N"/>
    <property type="match status" value="1"/>
</dbReference>
<evidence type="ECO:0000256" key="2">
    <source>
        <dbReference type="ARBA" id="ARBA00022927"/>
    </source>
</evidence>
<dbReference type="GO" id="GO:0006895">
    <property type="term" value="P:Golgi to endosome transport"/>
    <property type="evidence" value="ECO:0007669"/>
    <property type="project" value="InterPro"/>
</dbReference>
<feature type="compositionally biased region" description="Polar residues" evidence="4">
    <location>
        <begin position="3040"/>
        <end position="3058"/>
    </location>
</feature>
<feature type="compositionally biased region" description="Low complexity" evidence="4">
    <location>
        <begin position="3073"/>
        <end position="3084"/>
    </location>
</feature>
<feature type="domain" description="DOP1 N-terminal" evidence="6">
    <location>
        <begin position="13"/>
        <end position="257"/>
    </location>
</feature>
<evidence type="ECO:0000313" key="7">
    <source>
        <dbReference type="EMBL" id="CXH99917.1"/>
    </source>
</evidence>
<evidence type="ECO:0000256" key="1">
    <source>
        <dbReference type="ARBA" id="ARBA00022448"/>
    </source>
</evidence>
<dbReference type="GO" id="GO:0005829">
    <property type="term" value="C:cytosol"/>
    <property type="evidence" value="ECO:0007669"/>
    <property type="project" value="GOC"/>
</dbReference>
<feature type="transmembrane region" description="Helical" evidence="5">
    <location>
        <begin position="587"/>
        <end position="606"/>
    </location>
</feature>
<name>A0A113QVS4_PLABE</name>
<evidence type="ECO:0000256" key="5">
    <source>
        <dbReference type="SAM" id="Phobius"/>
    </source>
</evidence>
<dbReference type="InterPro" id="IPR007249">
    <property type="entry name" value="DOP1_N"/>
</dbReference>
<feature type="region of interest" description="Disordered" evidence="4">
    <location>
        <begin position="2479"/>
        <end position="2516"/>
    </location>
</feature>